<dbReference type="AlphaFoldDB" id="A0A9D4D0Q0"/>
<evidence type="ECO:0000313" key="2">
    <source>
        <dbReference type="Proteomes" id="UP000828390"/>
    </source>
</evidence>
<keyword evidence="2" id="KW-1185">Reference proteome</keyword>
<proteinExistence type="predicted"/>
<sequence length="80" mass="8744">MPFRCLLQSVGSVGPIMPLFTIVSLNWPSVWQRNSPDLLSGLCPWRLAACSCSSSPLKRLPPFSQGGLSIILESQDLTEL</sequence>
<comment type="caution">
    <text evidence="1">The sequence shown here is derived from an EMBL/GenBank/DDBJ whole genome shotgun (WGS) entry which is preliminary data.</text>
</comment>
<dbReference type="Proteomes" id="UP000828390">
    <property type="component" value="Unassembled WGS sequence"/>
</dbReference>
<organism evidence="1 2">
    <name type="scientific">Dreissena polymorpha</name>
    <name type="common">Zebra mussel</name>
    <name type="synonym">Mytilus polymorpha</name>
    <dbReference type="NCBI Taxonomy" id="45954"/>
    <lineage>
        <taxon>Eukaryota</taxon>
        <taxon>Metazoa</taxon>
        <taxon>Spiralia</taxon>
        <taxon>Lophotrochozoa</taxon>
        <taxon>Mollusca</taxon>
        <taxon>Bivalvia</taxon>
        <taxon>Autobranchia</taxon>
        <taxon>Heteroconchia</taxon>
        <taxon>Euheterodonta</taxon>
        <taxon>Imparidentia</taxon>
        <taxon>Neoheterodontei</taxon>
        <taxon>Myida</taxon>
        <taxon>Dreissenoidea</taxon>
        <taxon>Dreissenidae</taxon>
        <taxon>Dreissena</taxon>
    </lineage>
</organism>
<evidence type="ECO:0000313" key="1">
    <source>
        <dbReference type="EMBL" id="KAH3736996.1"/>
    </source>
</evidence>
<name>A0A9D4D0Q0_DREPO</name>
<gene>
    <name evidence="1" type="ORF">DPMN_043572</name>
</gene>
<reference evidence="1" key="1">
    <citation type="journal article" date="2019" name="bioRxiv">
        <title>The Genome of the Zebra Mussel, Dreissena polymorpha: A Resource for Invasive Species Research.</title>
        <authorList>
            <person name="McCartney M.A."/>
            <person name="Auch B."/>
            <person name="Kono T."/>
            <person name="Mallez S."/>
            <person name="Zhang Y."/>
            <person name="Obille A."/>
            <person name="Becker A."/>
            <person name="Abrahante J.E."/>
            <person name="Garbe J."/>
            <person name="Badalamenti J.P."/>
            <person name="Herman A."/>
            <person name="Mangelson H."/>
            <person name="Liachko I."/>
            <person name="Sullivan S."/>
            <person name="Sone E.D."/>
            <person name="Koren S."/>
            <person name="Silverstein K.A.T."/>
            <person name="Beckman K.B."/>
            <person name="Gohl D.M."/>
        </authorList>
    </citation>
    <scope>NUCLEOTIDE SEQUENCE</scope>
    <source>
        <strain evidence="1">Duluth1</strain>
        <tissue evidence="1">Whole animal</tissue>
    </source>
</reference>
<reference evidence="1" key="2">
    <citation type="submission" date="2020-11" db="EMBL/GenBank/DDBJ databases">
        <authorList>
            <person name="McCartney M.A."/>
            <person name="Auch B."/>
            <person name="Kono T."/>
            <person name="Mallez S."/>
            <person name="Becker A."/>
            <person name="Gohl D.M."/>
            <person name="Silverstein K.A.T."/>
            <person name="Koren S."/>
            <person name="Bechman K.B."/>
            <person name="Herman A."/>
            <person name="Abrahante J.E."/>
            <person name="Garbe J."/>
        </authorList>
    </citation>
    <scope>NUCLEOTIDE SEQUENCE</scope>
    <source>
        <strain evidence="1">Duluth1</strain>
        <tissue evidence="1">Whole animal</tissue>
    </source>
</reference>
<dbReference type="EMBL" id="JAIWYP010000011">
    <property type="protein sequence ID" value="KAH3736996.1"/>
    <property type="molecule type" value="Genomic_DNA"/>
</dbReference>
<protein>
    <submittedName>
        <fullName evidence="1">Uncharacterized protein</fullName>
    </submittedName>
</protein>
<accession>A0A9D4D0Q0</accession>